<protein>
    <submittedName>
        <fullName evidence="2">(raccoon dog) hypothetical protein</fullName>
    </submittedName>
</protein>
<proteinExistence type="predicted"/>
<name>A0A811Y717_NYCPR</name>
<dbReference type="AlphaFoldDB" id="A0A811Y717"/>
<feature type="region of interest" description="Disordered" evidence="1">
    <location>
        <begin position="1"/>
        <end position="168"/>
    </location>
</feature>
<comment type="caution">
    <text evidence="2">The sequence shown here is derived from an EMBL/GenBank/DDBJ whole genome shotgun (WGS) entry which is preliminary data.</text>
</comment>
<gene>
    <name evidence="2" type="ORF">NYPRO_LOCUS4130</name>
</gene>
<accession>A0A811Y717</accession>
<dbReference type="EMBL" id="CAJHUB010000662">
    <property type="protein sequence ID" value="CAD7671336.1"/>
    <property type="molecule type" value="Genomic_DNA"/>
</dbReference>
<feature type="compositionally biased region" description="Basic residues" evidence="1">
    <location>
        <begin position="21"/>
        <end position="43"/>
    </location>
</feature>
<evidence type="ECO:0000313" key="2">
    <source>
        <dbReference type="EMBL" id="CAD7671336.1"/>
    </source>
</evidence>
<dbReference type="Proteomes" id="UP000645828">
    <property type="component" value="Unassembled WGS sequence"/>
</dbReference>
<reference evidence="2" key="1">
    <citation type="submission" date="2020-12" db="EMBL/GenBank/DDBJ databases">
        <authorList>
            <consortium name="Molecular Ecology Group"/>
        </authorList>
    </citation>
    <scope>NUCLEOTIDE SEQUENCE</scope>
    <source>
        <strain evidence="2">TBG_1078</strain>
    </source>
</reference>
<evidence type="ECO:0000313" key="3">
    <source>
        <dbReference type="Proteomes" id="UP000645828"/>
    </source>
</evidence>
<evidence type="ECO:0000256" key="1">
    <source>
        <dbReference type="SAM" id="MobiDB-lite"/>
    </source>
</evidence>
<organism evidence="2 3">
    <name type="scientific">Nyctereutes procyonoides</name>
    <name type="common">Raccoon dog</name>
    <name type="synonym">Canis procyonoides</name>
    <dbReference type="NCBI Taxonomy" id="34880"/>
    <lineage>
        <taxon>Eukaryota</taxon>
        <taxon>Metazoa</taxon>
        <taxon>Chordata</taxon>
        <taxon>Craniata</taxon>
        <taxon>Vertebrata</taxon>
        <taxon>Euteleostomi</taxon>
        <taxon>Mammalia</taxon>
        <taxon>Eutheria</taxon>
        <taxon>Laurasiatheria</taxon>
        <taxon>Carnivora</taxon>
        <taxon>Caniformia</taxon>
        <taxon>Canidae</taxon>
        <taxon>Nyctereutes</taxon>
    </lineage>
</organism>
<keyword evidence="3" id="KW-1185">Reference proteome</keyword>
<feature type="compositionally biased region" description="Low complexity" evidence="1">
    <location>
        <begin position="70"/>
        <end position="98"/>
    </location>
</feature>
<sequence>MAECVRQSAARTPPACAHTHTLTHTHTHTHTKGRSHILARARPRGGGGAGGEDAQRPFRARRPRRPRAEPAPISSGASPSAELTKWGRPAGPAPAGRRAGARGGAGAGGPGPGGWAAAPRRLGRPAATEVRGVGAEWREGVRRPPRAAPRLPQIIKKNTPRVGGGRQSSEQEWLLSLILVYSKKLQTGRV</sequence>
<feature type="compositionally biased region" description="Gly residues" evidence="1">
    <location>
        <begin position="101"/>
        <end position="114"/>
    </location>
</feature>
<feature type="compositionally biased region" description="Low complexity" evidence="1">
    <location>
        <begin position="115"/>
        <end position="127"/>
    </location>
</feature>